<dbReference type="SMR" id="A0A7M7QQC7"/>
<accession>A0A7M7QQC7</accession>
<evidence type="ECO:0000313" key="2">
    <source>
        <dbReference type="Proteomes" id="UP000002358"/>
    </source>
</evidence>
<dbReference type="KEGG" id="nvi:116418308"/>
<dbReference type="EnsemblMetazoa" id="XM_031933375">
    <property type="protein sequence ID" value="XP_031789235"/>
    <property type="gene ID" value="LOC116418308"/>
</dbReference>
<organism evidence="1 2">
    <name type="scientific">Nasonia vitripennis</name>
    <name type="common">Parasitic wasp</name>
    <dbReference type="NCBI Taxonomy" id="7425"/>
    <lineage>
        <taxon>Eukaryota</taxon>
        <taxon>Metazoa</taxon>
        <taxon>Ecdysozoa</taxon>
        <taxon>Arthropoda</taxon>
        <taxon>Hexapoda</taxon>
        <taxon>Insecta</taxon>
        <taxon>Pterygota</taxon>
        <taxon>Neoptera</taxon>
        <taxon>Endopterygota</taxon>
        <taxon>Hymenoptera</taxon>
        <taxon>Apocrita</taxon>
        <taxon>Proctotrupomorpha</taxon>
        <taxon>Chalcidoidea</taxon>
        <taxon>Pteromalidae</taxon>
        <taxon>Pteromalinae</taxon>
        <taxon>Nasonia</taxon>
    </lineage>
</organism>
<sequence length="107" mass="12429">MMESVAANDTDVEGTENTLQYFLFMECKLDNELDSFLDAVITLLASYYVLNYLWPQQVPCVLECLQMRYMKSFNESTRGRSMKVTEKVYTFFKKLQTVKPAAVLITK</sequence>
<name>A0A7M7QQC7_NASVI</name>
<dbReference type="GeneID" id="116418308"/>
<reference evidence="1" key="1">
    <citation type="submission" date="2021-01" db="UniProtKB">
        <authorList>
            <consortium name="EnsemblMetazoa"/>
        </authorList>
    </citation>
    <scope>IDENTIFICATION</scope>
</reference>
<proteinExistence type="predicted"/>
<evidence type="ECO:0000313" key="1">
    <source>
        <dbReference type="EnsemblMetazoa" id="XP_031789235"/>
    </source>
</evidence>
<protein>
    <submittedName>
        <fullName evidence="1">Uncharacterized protein</fullName>
    </submittedName>
</protein>
<keyword evidence="2" id="KW-1185">Reference proteome</keyword>
<dbReference type="RefSeq" id="XP_031789235.1">
    <property type="nucleotide sequence ID" value="XM_031933375.1"/>
</dbReference>
<dbReference type="AlphaFoldDB" id="A0A7M7QQC7"/>
<dbReference type="InParanoid" id="A0A7M7QQC7"/>
<dbReference type="Proteomes" id="UP000002358">
    <property type="component" value="Unassembled WGS sequence"/>
</dbReference>